<dbReference type="Pfam" id="PF25085">
    <property type="entry name" value="DUF7802"/>
    <property type="match status" value="1"/>
</dbReference>
<dbReference type="GeneID" id="100378455"/>
<feature type="transmembrane region" description="Helical" evidence="1">
    <location>
        <begin position="281"/>
        <end position="299"/>
    </location>
</feature>
<protein>
    <submittedName>
        <fullName evidence="4">Uncharacterized protein LOC100378455</fullName>
    </submittedName>
</protein>
<feature type="transmembrane region" description="Helical" evidence="1">
    <location>
        <begin position="167"/>
        <end position="189"/>
    </location>
</feature>
<keyword evidence="1" id="KW-0812">Transmembrane</keyword>
<feature type="transmembrane region" description="Helical" evidence="1">
    <location>
        <begin position="210"/>
        <end position="233"/>
    </location>
</feature>
<feature type="transmembrane region" description="Helical" evidence="1">
    <location>
        <begin position="239"/>
        <end position="261"/>
    </location>
</feature>
<dbReference type="PANTHER" id="PTHR35982">
    <property type="entry name" value="AGAP005361-PA"/>
    <property type="match status" value="1"/>
</dbReference>
<keyword evidence="3" id="KW-1185">Reference proteome</keyword>
<proteinExistence type="predicted"/>
<dbReference type="InterPro" id="IPR056704">
    <property type="entry name" value="DUF7802"/>
</dbReference>
<dbReference type="Proteomes" id="UP000694865">
    <property type="component" value="Unplaced"/>
</dbReference>
<feature type="transmembrane region" description="Helical" evidence="1">
    <location>
        <begin position="129"/>
        <end position="147"/>
    </location>
</feature>
<gene>
    <name evidence="4" type="primary">LOC100378455</name>
</gene>
<evidence type="ECO:0000313" key="4">
    <source>
        <dbReference type="RefSeq" id="XP_006811972.1"/>
    </source>
</evidence>
<feature type="transmembrane region" description="Helical" evidence="1">
    <location>
        <begin position="59"/>
        <end position="78"/>
    </location>
</feature>
<feature type="transmembrane region" description="Helical" evidence="1">
    <location>
        <begin position="98"/>
        <end position="117"/>
    </location>
</feature>
<reference evidence="4" key="1">
    <citation type="submission" date="2025-08" db="UniProtKB">
        <authorList>
            <consortium name="RefSeq"/>
        </authorList>
    </citation>
    <scope>IDENTIFICATION</scope>
    <source>
        <tissue evidence="4">Testes</tissue>
    </source>
</reference>
<accession>A0ABM0LW31</accession>
<feature type="domain" description="DUF7802" evidence="2">
    <location>
        <begin position="9"/>
        <end position="396"/>
    </location>
</feature>
<organism evidence="3 4">
    <name type="scientific">Saccoglossus kowalevskii</name>
    <name type="common">Acorn worm</name>
    <dbReference type="NCBI Taxonomy" id="10224"/>
    <lineage>
        <taxon>Eukaryota</taxon>
        <taxon>Metazoa</taxon>
        <taxon>Hemichordata</taxon>
        <taxon>Enteropneusta</taxon>
        <taxon>Harrimaniidae</taxon>
        <taxon>Saccoglossus</taxon>
    </lineage>
</organism>
<sequence length="412" mass="47596">MECLTKDSLLKFMQWFVAFRKPIDIWSNHSSYLIIEIVTYFFAVLTFRHAYRLGGRYMFLWFAIIAHGLTVESVSYFVPDIDNFWHAQSMIMLLGKRLPLHIIFFYPVFLYTAGVAAARLKLPFWAEPFAHGLAVVAMDVPFDIMGIKSLWWTWHDTDPNIYDRHYWVPWTSYFFHMSFASSLNILINGSRKLLTGSSSKIESKGCFKEMMCVIITGLFSFPLGALQFVLLYHPLHDNLHIHTEVCVFILVAIYICIVWNADRNPDDGARPKKGKKWLDEIGLLVSLHFMLYILLTVNSKPENIRSIGLHEPTGNCNATTPVYTAMGQVLSKKTYLCTTEYDEAYYDWHCLTGGKPPKDGMEWYTICGNAFPNHTEYIVVVTAFSLIGLFYYWQMCARSGKDQTRGKKMKKS</sequence>
<evidence type="ECO:0000256" key="1">
    <source>
        <dbReference type="SAM" id="Phobius"/>
    </source>
</evidence>
<name>A0ABM0LW31_SACKO</name>
<dbReference type="PANTHER" id="PTHR35982:SF1">
    <property type="entry name" value="SPIROCYCLASE, AVEC FAMILY"/>
    <property type="match status" value="1"/>
</dbReference>
<keyword evidence="1" id="KW-0472">Membrane</keyword>
<feature type="transmembrane region" description="Helical" evidence="1">
    <location>
        <begin position="377"/>
        <end position="393"/>
    </location>
</feature>
<evidence type="ECO:0000259" key="2">
    <source>
        <dbReference type="Pfam" id="PF25085"/>
    </source>
</evidence>
<feature type="transmembrane region" description="Helical" evidence="1">
    <location>
        <begin position="29"/>
        <end position="47"/>
    </location>
</feature>
<evidence type="ECO:0000313" key="3">
    <source>
        <dbReference type="Proteomes" id="UP000694865"/>
    </source>
</evidence>
<dbReference type="RefSeq" id="XP_006811972.1">
    <property type="nucleotide sequence ID" value="XM_006811909.1"/>
</dbReference>
<keyword evidence="1" id="KW-1133">Transmembrane helix</keyword>